<dbReference type="RefSeq" id="WP_129590911.1">
    <property type="nucleotide sequence ID" value="NZ_FMAI01000012.1"/>
</dbReference>
<sequence length="189" mass="20202">MGKQPEKKAATTPDKLFVFGLDEEGKPRGARFPEFNEKVASAAAQMKLASVHPASPAVTEIGMKLPVGRLYASGKAFVPPIRRDLLGKLKAALELPGDGSKVQQPAPAPSSEKAKAGGVVAAGLPRTWESIAVGQLVLVEDDDPGFGWWPCLVTKREDQVLTLQLRDYPDKGTYVRHIAQVGLVNPGPE</sequence>
<protein>
    <submittedName>
        <fullName evidence="1">Uncharacterized protein</fullName>
    </submittedName>
</protein>
<evidence type="ECO:0000313" key="1">
    <source>
        <dbReference type="EMBL" id="SCB46842.1"/>
    </source>
</evidence>
<keyword evidence="2" id="KW-1185">Reference proteome</keyword>
<accession>A0A1C3X3J0</accession>
<name>A0A1C3X3J0_9BRAD</name>
<proteinExistence type="predicted"/>
<gene>
    <name evidence="1" type="ORF">GA0061098_10127</name>
</gene>
<dbReference type="AlphaFoldDB" id="A0A1C3X3J0"/>
<organism evidence="1 2">
    <name type="scientific">Bradyrhizobium shewense</name>
    <dbReference type="NCBI Taxonomy" id="1761772"/>
    <lineage>
        <taxon>Bacteria</taxon>
        <taxon>Pseudomonadati</taxon>
        <taxon>Pseudomonadota</taxon>
        <taxon>Alphaproteobacteria</taxon>
        <taxon>Hyphomicrobiales</taxon>
        <taxon>Nitrobacteraceae</taxon>
        <taxon>Bradyrhizobium</taxon>
    </lineage>
</organism>
<dbReference type="EMBL" id="FMAI01000012">
    <property type="protein sequence ID" value="SCB46842.1"/>
    <property type="molecule type" value="Genomic_DNA"/>
</dbReference>
<evidence type="ECO:0000313" key="2">
    <source>
        <dbReference type="Proteomes" id="UP000199184"/>
    </source>
</evidence>
<reference evidence="2" key="1">
    <citation type="submission" date="2016-08" db="EMBL/GenBank/DDBJ databases">
        <authorList>
            <person name="Varghese N."/>
            <person name="Submissions Spin"/>
        </authorList>
    </citation>
    <scope>NUCLEOTIDE SEQUENCE [LARGE SCALE GENOMIC DNA]</scope>
    <source>
        <strain evidence="2">ERR11</strain>
    </source>
</reference>
<dbReference type="Proteomes" id="UP000199184">
    <property type="component" value="Unassembled WGS sequence"/>
</dbReference>